<dbReference type="EMBL" id="BAAAVI010000039">
    <property type="protein sequence ID" value="GAA2885982.1"/>
    <property type="molecule type" value="Genomic_DNA"/>
</dbReference>
<protein>
    <submittedName>
        <fullName evidence="2">Uncharacterized protein</fullName>
    </submittedName>
</protein>
<accession>A0ABN3W1R7</accession>
<gene>
    <name evidence="2" type="ORF">GCM10010517_49640</name>
</gene>
<dbReference type="Proteomes" id="UP001500831">
    <property type="component" value="Unassembled WGS sequence"/>
</dbReference>
<sequence length="67" mass="7346">MQAMRKVAAQRTAREVPDTGPGPMSWINAQVRAGALEQQTPDLERVLGRPAETVISRVLGRHTPQTL</sequence>
<feature type="region of interest" description="Disordered" evidence="1">
    <location>
        <begin position="1"/>
        <end position="26"/>
    </location>
</feature>
<keyword evidence="3" id="KW-1185">Reference proteome</keyword>
<evidence type="ECO:0000313" key="2">
    <source>
        <dbReference type="EMBL" id="GAA2885982.1"/>
    </source>
</evidence>
<comment type="caution">
    <text evidence="2">The sequence shown here is derived from an EMBL/GenBank/DDBJ whole genome shotgun (WGS) entry which is preliminary data.</text>
</comment>
<organism evidence="2 3">
    <name type="scientific">Streptosporangium fragile</name>
    <dbReference type="NCBI Taxonomy" id="46186"/>
    <lineage>
        <taxon>Bacteria</taxon>
        <taxon>Bacillati</taxon>
        <taxon>Actinomycetota</taxon>
        <taxon>Actinomycetes</taxon>
        <taxon>Streptosporangiales</taxon>
        <taxon>Streptosporangiaceae</taxon>
        <taxon>Streptosporangium</taxon>
    </lineage>
</organism>
<evidence type="ECO:0000256" key="1">
    <source>
        <dbReference type="SAM" id="MobiDB-lite"/>
    </source>
</evidence>
<proteinExistence type="predicted"/>
<reference evidence="2 3" key="1">
    <citation type="journal article" date="2019" name="Int. J. Syst. Evol. Microbiol.">
        <title>The Global Catalogue of Microorganisms (GCM) 10K type strain sequencing project: providing services to taxonomists for standard genome sequencing and annotation.</title>
        <authorList>
            <consortium name="The Broad Institute Genomics Platform"/>
            <consortium name="The Broad Institute Genome Sequencing Center for Infectious Disease"/>
            <person name="Wu L."/>
            <person name="Ma J."/>
        </authorList>
    </citation>
    <scope>NUCLEOTIDE SEQUENCE [LARGE SCALE GENOMIC DNA]</scope>
    <source>
        <strain evidence="2 3">JCM 6242</strain>
    </source>
</reference>
<evidence type="ECO:0000313" key="3">
    <source>
        <dbReference type="Proteomes" id="UP001500831"/>
    </source>
</evidence>
<dbReference type="RefSeq" id="WP_344976160.1">
    <property type="nucleotide sequence ID" value="NZ_BAAAVI010000039.1"/>
</dbReference>
<name>A0ABN3W1R7_9ACTN</name>